<evidence type="ECO:0000313" key="7">
    <source>
        <dbReference type="Proteomes" id="UP000554482"/>
    </source>
</evidence>
<dbReference type="InterPro" id="IPR053318">
    <property type="entry name" value="GT64"/>
</dbReference>
<evidence type="ECO:0000256" key="1">
    <source>
        <dbReference type="ARBA" id="ARBA00008700"/>
    </source>
</evidence>
<dbReference type="GO" id="GO:0016020">
    <property type="term" value="C:membrane"/>
    <property type="evidence" value="ECO:0007669"/>
    <property type="project" value="InterPro"/>
</dbReference>
<dbReference type="AlphaFoldDB" id="A0A7J6X5H3"/>
<dbReference type="GO" id="GO:0016757">
    <property type="term" value="F:glycosyltransferase activity"/>
    <property type="evidence" value="ECO:0007669"/>
    <property type="project" value="InterPro"/>
</dbReference>
<dbReference type="Gene3D" id="3.90.550.10">
    <property type="entry name" value="Spore Coat Polysaccharide Biosynthesis Protein SpsA, Chain A"/>
    <property type="match status" value="1"/>
</dbReference>
<evidence type="ECO:0000259" key="5">
    <source>
        <dbReference type="Pfam" id="PF09258"/>
    </source>
</evidence>
<protein>
    <submittedName>
        <fullName evidence="6">Glycosyltransferase family 64 protein C4-like</fullName>
    </submittedName>
</protein>
<dbReference type="Proteomes" id="UP000554482">
    <property type="component" value="Unassembled WGS sequence"/>
</dbReference>
<dbReference type="EMBL" id="JABWDY010005890">
    <property type="protein sequence ID" value="KAF5204085.1"/>
    <property type="molecule type" value="Genomic_DNA"/>
</dbReference>
<name>A0A7J6X5H3_THATH</name>
<feature type="non-terminal residue" evidence="6">
    <location>
        <position position="1"/>
    </location>
</feature>
<feature type="transmembrane region" description="Helical" evidence="4">
    <location>
        <begin position="12"/>
        <end position="32"/>
    </location>
</feature>
<comment type="similarity">
    <text evidence="1">Belongs to the glycosyltransferase 64 family.</text>
</comment>
<dbReference type="PANTHER" id="PTHR48410">
    <property type="entry name" value="GLYCOSYLINOSITOL PHOSPHORYLCERAMIDE MANNOSYL TRANSFERASE 1"/>
    <property type="match status" value="1"/>
</dbReference>
<reference evidence="6 7" key="1">
    <citation type="submission" date="2020-06" db="EMBL/GenBank/DDBJ databases">
        <title>Transcriptomic and genomic resources for Thalictrum thalictroides and T. hernandezii: Facilitating candidate gene discovery in an emerging model plant lineage.</title>
        <authorList>
            <person name="Arias T."/>
            <person name="Riano-Pachon D.M."/>
            <person name="Di Stilio V.S."/>
        </authorList>
    </citation>
    <scope>NUCLEOTIDE SEQUENCE [LARGE SCALE GENOMIC DNA]</scope>
    <source>
        <strain evidence="7">cv. WT478/WT964</strain>
        <tissue evidence="6">Leaves</tissue>
    </source>
</reference>
<evidence type="ECO:0000256" key="4">
    <source>
        <dbReference type="SAM" id="Phobius"/>
    </source>
</evidence>
<proteinExistence type="inferred from homology"/>
<accession>A0A7J6X5H3</accession>
<evidence type="ECO:0000256" key="3">
    <source>
        <dbReference type="ARBA" id="ARBA00023157"/>
    </source>
</evidence>
<organism evidence="6 7">
    <name type="scientific">Thalictrum thalictroides</name>
    <name type="common">Rue-anemone</name>
    <name type="synonym">Anemone thalictroides</name>
    <dbReference type="NCBI Taxonomy" id="46969"/>
    <lineage>
        <taxon>Eukaryota</taxon>
        <taxon>Viridiplantae</taxon>
        <taxon>Streptophyta</taxon>
        <taxon>Embryophyta</taxon>
        <taxon>Tracheophyta</taxon>
        <taxon>Spermatophyta</taxon>
        <taxon>Magnoliopsida</taxon>
        <taxon>Ranunculales</taxon>
        <taxon>Ranunculaceae</taxon>
        <taxon>Thalictroideae</taxon>
        <taxon>Thalictrum</taxon>
    </lineage>
</organism>
<keyword evidence="7" id="KW-1185">Reference proteome</keyword>
<dbReference type="PANTHER" id="PTHR48410:SF1">
    <property type="entry name" value="GLYCOSYLINOSITOL PHOSPHORYLCERAMIDE MANNOSYL TRANSFERASE 1"/>
    <property type="match status" value="1"/>
</dbReference>
<keyword evidence="3" id="KW-1015">Disulfide bond</keyword>
<dbReference type="Pfam" id="PF09258">
    <property type="entry name" value="Glyco_transf_64"/>
    <property type="match status" value="1"/>
</dbReference>
<keyword evidence="2 6" id="KW-0808">Transferase</keyword>
<feature type="domain" description="Glycosyl transferase 64" evidence="5">
    <location>
        <begin position="9"/>
        <end position="115"/>
    </location>
</feature>
<sequence>KDGVAYINYKYGGWWSVWWMGSYSMVLSKAAFFHKKYLDIHTYEMPASIHDYVTRERNCEDIAMSLLVANATGNPPIWVKGKIYEIGSTGISSLKGHSNRRNNCLNDFVSIHFMELCLLYQPI</sequence>
<keyword evidence="4" id="KW-0812">Transmembrane</keyword>
<keyword evidence="4" id="KW-0472">Membrane</keyword>
<gene>
    <name evidence="6" type="ORF">FRX31_006328</name>
</gene>
<dbReference type="OrthoDB" id="5954868at2759"/>
<comment type="caution">
    <text evidence="6">The sequence shown here is derived from an EMBL/GenBank/DDBJ whole genome shotgun (WGS) entry which is preliminary data.</text>
</comment>
<dbReference type="InterPro" id="IPR029044">
    <property type="entry name" value="Nucleotide-diphossugar_trans"/>
</dbReference>
<evidence type="ECO:0000256" key="2">
    <source>
        <dbReference type="ARBA" id="ARBA00022679"/>
    </source>
</evidence>
<keyword evidence="4" id="KW-1133">Transmembrane helix</keyword>
<evidence type="ECO:0000313" key="6">
    <source>
        <dbReference type="EMBL" id="KAF5204085.1"/>
    </source>
</evidence>
<dbReference type="InterPro" id="IPR015338">
    <property type="entry name" value="GT64_dom"/>
</dbReference>